<dbReference type="AlphaFoldDB" id="A0A914ZU76"/>
<feature type="region of interest" description="Disordered" evidence="1">
    <location>
        <begin position="13"/>
        <end position="54"/>
    </location>
</feature>
<keyword evidence="2" id="KW-1185">Reference proteome</keyword>
<evidence type="ECO:0000313" key="2">
    <source>
        <dbReference type="Proteomes" id="UP000887569"/>
    </source>
</evidence>
<feature type="compositionally biased region" description="Low complexity" evidence="1">
    <location>
        <begin position="40"/>
        <end position="50"/>
    </location>
</feature>
<evidence type="ECO:0000313" key="3">
    <source>
        <dbReference type="WBParaSite" id="PgB22_g040_t06"/>
    </source>
</evidence>
<protein>
    <submittedName>
        <fullName evidence="3">Uncharacterized protein</fullName>
    </submittedName>
</protein>
<organism evidence="2 3">
    <name type="scientific">Parascaris univalens</name>
    <name type="common">Nematode worm</name>
    <dbReference type="NCBI Taxonomy" id="6257"/>
    <lineage>
        <taxon>Eukaryota</taxon>
        <taxon>Metazoa</taxon>
        <taxon>Ecdysozoa</taxon>
        <taxon>Nematoda</taxon>
        <taxon>Chromadorea</taxon>
        <taxon>Rhabditida</taxon>
        <taxon>Spirurina</taxon>
        <taxon>Ascaridomorpha</taxon>
        <taxon>Ascaridoidea</taxon>
        <taxon>Ascarididae</taxon>
        <taxon>Parascaris</taxon>
    </lineage>
</organism>
<name>A0A914ZU76_PARUN</name>
<sequence length="72" mass="7820">RGCISTYISCKTASGPRRRHPTIVFDMDSPSKSESDVEMSSTGTSKSSSGRLKQKGSVTRSLCCCVQSCRRL</sequence>
<dbReference type="WBParaSite" id="PgB22_g040_t06">
    <property type="protein sequence ID" value="PgB22_g040_t06"/>
    <property type="gene ID" value="PgB22_g040"/>
</dbReference>
<proteinExistence type="predicted"/>
<dbReference type="Proteomes" id="UP000887569">
    <property type="component" value="Unplaced"/>
</dbReference>
<reference evidence="3" key="1">
    <citation type="submission" date="2022-11" db="UniProtKB">
        <authorList>
            <consortium name="WormBaseParasite"/>
        </authorList>
    </citation>
    <scope>IDENTIFICATION</scope>
</reference>
<accession>A0A914ZU76</accession>
<evidence type="ECO:0000256" key="1">
    <source>
        <dbReference type="SAM" id="MobiDB-lite"/>
    </source>
</evidence>